<evidence type="ECO:0000256" key="1">
    <source>
        <dbReference type="ARBA" id="ARBA00022737"/>
    </source>
</evidence>
<dbReference type="SUPFAM" id="SSF48452">
    <property type="entry name" value="TPR-like"/>
    <property type="match status" value="1"/>
</dbReference>
<keyword evidence="2 3" id="KW-0802">TPR repeat</keyword>
<dbReference type="Gene3D" id="1.25.40.10">
    <property type="entry name" value="Tetratricopeptide repeat domain"/>
    <property type="match status" value="1"/>
</dbReference>
<dbReference type="Pfam" id="PF07719">
    <property type="entry name" value="TPR_2"/>
    <property type="match status" value="1"/>
</dbReference>
<accession>A0A0A7REN9</accession>
<organism evidence="5">
    <name type="scientific">Ligilactobacillus agilis</name>
    <dbReference type="NCBI Taxonomy" id="1601"/>
    <lineage>
        <taxon>Bacteria</taxon>
        <taxon>Bacillati</taxon>
        <taxon>Bacillota</taxon>
        <taxon>Bacilli</taxon>
        <taxon>Lactobacillales</taxon>
        <taxon>Lactobacillaceae</taxon>
        <taxon>Ligilactobacillus</taxon>
    </lineage>
</organism>
<dbReference type="SMART" id="SM00028">
    <property type="entry name" value="TPR"/>
    <property type="match status" value="3"/>
</dbReference>
<dbReference type="PANTHER" id="PTHR43630:SF2">
    <property type="entry name" value="GLYCOSYLTRANSFERASE"/>
    <property type="match status" value="1"/>
</dbReference>
<dbReference type="InterPro" id="IPR011990">
    <property type="entry name" value="TPR-like_helical_dom_sf"/>
</dbReference>
<dbReference type="PROSITE" id="PS50005">
    <property type="entry name" value="TPR"/>
    <property type="match status" value="1"/>
</dbReference>
<keyword evidence="5" id="KW-0808">Transferase</keyword>
<evidence type="ECO:0000259" key="4">
    <source>
        <dbReference type="Pfam" id="PF00535"/>
    </source>
</evidence>
<dbReference type="InterPro" id="IPR019734">
    <property type="entry name" value="TPR_rpt"/>
</dbReference>
<keyword evidence="1" id="KW-0677">Repeat</keyword>
<dbReference type="AlphaFoldDB" id="A0A0A7REN9"/>
<dbReference type="EMBL" id="KM886859">
    <property type="protein sequence ID" value="AJA33666.1"/>
    <property type="molecule type" value="Genomic_DNA"/>
</dbReference>
<dbReference type="PANTHER" id="PTHR43630">
    <property type="entry name" value="POLY-BETA-1,6-N-ACETYL-D-GLUCOSAMINE SYNTHASE"/>
    <property type="match status" value="1"/>
</dbReference>
<feature type="domain" description="Glycosyltransferase 2-like" evidence="4">
    <location>
        <begin position="4"/>
        <end position="135"/>
    </location>
</feature>
<dbReference type="Gene3D" id="3.90.550.10">
    <property type="entry name" value="Spore Coat Polysaccharide Biosynthesis Protein SpsA, Chain A"/>
    <property type="match status" value="1"/>
</dbReference>
<dbReference type="Pfam" id="PF00535">
    <property type="entry name" value="Glycos_transf_2"/>
    <property type="match status" value="1"/>
</dbReference>
<protein>
    <submittedName>
        <fullName evidence="5">Glycosyltransferase</fullName>
    </submittedName>
</protein>
<evidence type="ECO:0000256" key="3">
    <source>
        <dbReference type="PROSITE-ProRule" id="PRU00339"/>
    </source>
</evidence>
<evidence type="ECO:0000313" key="5">
    <source>
        <dbReference type="EMBL" id="AJA33666.1"/>
    </source>
</evidence>
<proteinExistence type="predicted"/>
<dbReference type="InterPro" id="IPR029044">
    <property type="entry name" value="Nucleotide-diphossugar_trans"/>
</dbReference>
<reference evidence="5" key="1">
    <citation type="journal article" date="2014" name="Appl. Environ. Microbiol.">
        <title>Detection and genomic characterization of motility in Lactobacillus curvatus: confirmation of motility in a species outside the Lactobacillus salivarius clade.</title>
        <authorList>
            <person name="Cousin F.J."/>
            <person name="Lynch S.M."/>
            <person name="Harris H.M."/>
            <person name="McCann A."/>
            <person name="Lynch D.B."/>
            <person name="Neville B.A."/>
            <person name="Irisawa T."/>
            <person name="Okada S."/>
            <person name="Endo A."/>
            <person name="O'Toole P.W."/>
        </authorList>
    </citation>
    <scope>NUCLEOTIDE SEQUENCE</scope>
    <source>
        <strain evidence="5">DSM 20509</strain>
    </source>
</reference>
<dbReference type="InterPro" id="IPR013105">
    <property type="entry name" value="TPR_2"/>
</dbReference>
<dbReference type="GO" id="GO:0016740">
    <property type="term" value="F:transferase activity"/>
    <property type="evidence" value="ECO:0007669"/>
    <property type="project" value="UniProtKB-KW"/>
</dbReference>
<name>A0A0A7REN9_9LACO</name>
<dbReference type="InterPro" id="IPR001173">
    <property type="entry name" value="Glyco_trans_2-like"/>
</dbReference>
<sequence>MRVSVCVITKDESKKLARCLESLKSLQGLVAEVLVLDTGSSDDSIQVAERFGAKVYQQAWRGDFAWARNYLASQAKCDLVLFLDTDEWVAGVDIPALEALLGQVDLRQTVGRIVRLNLNQTSQTQSLEPRLYLKSYFNFERKIHEQVNRQDGGPVYYQDIPLVIKHDGYASQELLLAKAQRNLDLLLTELAKHPQDSYLLFQIGKSYYSQKNLELAQKYFEASLKLKPAYSLGYVFNCLECLVLILLATEQVSAAQRWLATYPEYEHDGDYIYLQALSFFVEKNYDFAKKYFNLALKQPIVKVAGRNNFLAHYYLGLVYKEEGALGLAKQHLSLAADKFSPAKEELLQLLQ</sequence>
<dbReference type="SUPFAM" id="SSF53448">
    <property type="entry name" value="Nucleotide-diphospho-sugar transferases"/>
    <property type="match status" value="1"/>
</dbReference>
<dbReference type="CDD" id="cd02511">
    <property type="entry name" value="Beta4Glucosyltransferase"/>
    <property type="match status" value="1"/>
</dbReference>
<evidence type="ECO:0000256" key="2">
    <source>
        <dbReference type="ARBA" id="ARBA00022803"/>
    </source>
</evidence>
<feature type="repeat" description="TPR" evidence="3">
    <location>
        <begin position="197"/>
        <end position="230"/>
    </location>
</feature>